<reference evidence="2 3" key="1">
    <citation type="journal article" date="2024" name="Nat. Commun.">
        <title>Phylogenomics reveals the evolutionary origins of lichenization in chlorophyte algae.</title>
        <authorList>
            <person name="Puginier C."/>
            <person name="Libourel C."/>
            <person name="Otte J."/>
            <person name="Skaloud P."/>
            <person name="Haon M."/>
            <person name="Grisel S."/>
            <person name="Petersen M."/>
            <person name="Berrin J.G."/>
            <person name="Delaux P.M."/>
            <person name="Dal Grande F."/>
            <person name="Keller J."/>
        </authorList>
    </citation>
    <scope>NUCLEOTIDE SEQUENCE [LARGE SCALE GENOMIC DNA]</scope>
    <source>
        <strain evidence="2 3">SAG 245.80</strain>
    </source>
</reference>
<dbReference type="GO" id="GO:0005737">
    <property type="term" value="C:cytoplasm"/>
    <property type="evidence" value="ECO:0007669"/>
    <property type="project" value="TreeGrafter"/>
</dbReference>
<evidence type="ECO:0008006" key="4">
    <source>
        <dbReference type="Google" id="ProtNLM"/>
    </source>
</evidence>
<organism evidence="2 3">
    <name type="scientific">Elliptochloris bilobata</name>
    <dbReference type="NCBI Taxonomy" id="381761"/>
    <lineage>
        <taxon>Eukaryota</taxon>
        <taxon>Viridiplantae</taxon>
        <taxon>Chlorophyta</taxon>
        <taxon>core chlorophytes</taxon>
        <taxon>Trebouxiophyceae</taxon>
        <taxon>Trebouxiophyceae incertae sedis</taxon>
        <taxon>Elliptochloris clade</taxon>
        <taxon>Elliptochloris</taxon>
    </lineage>
</organism>
<dbReference type="EMBL" id="JALJOU010000046">
    <property type="protein sequence ID" value="KAK9831456.1"/>
    <property type="molecule type" value="Genomic_DNA"/>
</dbReference>
<sequence length="169" mass="18314">MAAFTPQEIARLEQLTTNSMFMPLLEEYAKDLADPKTLEEREAYLRQLEAEQDKEANEDALSDMTNRPPHAKGAGAGGAGACGASLPKRSRGLGPLDAGFVHPSGEELSVRVELPGASVAEVDVDVQPRSLRVRLPGRLRLDLPLPLACAEHRLAPASYLRLHPERSLA</sequence>
<evidence type="ECO:0000313" key="3">
    <source>
        <dbReference type="Proteomes" id="UP001445335"/>
    </source>
</evidence>
<accession>A0AAW1RD60</accession>
<dbReference type="CDD" id="cd00298">
    <property type="entry name" value="ACD_sHsps_p23-like"/>
    <property type="match status" value="1"/>
</dbReference>
<dbReference type="InterPro" id="IPR050734">
    <property type="entry name" value="PIH1/Kintoun_subfamily"/>
</dbReference>
<proteinExistence type="predicted"/>
<evidence type="ECO:0000313" key="2">
    <source>
        <dbReference type="EMBL" id="KAK9831456.1"/>
    </source>
</evidence>
<gene>
    <name evidence="2" type="ORF">WJX81_007265</name>
</gene>
<comment type="caution">
    <text evidence="2">The sequence shown here is derived from an EMBL/GenBank/DDBJ whole genome shotgun (WGS) entry which is preliminary data.</text>
</comment>
<name>A0AAW1RD60_9CHLO</name>
<protein>
    <recommendedName>
        <fullName evidence="4">PIH1D1/2/3 CS-like domain-containing protein</fullName>
    </recommendedName>
</protein>
<dbReference type="Proteomes" id="UP001445335">
    <property type="component" value="Unassembled WGS sequence"/>
</dbReference>
<dbReference type="PANTHER" id="PTHR22997">
    <property type="entry name" value="PIH1 DOMAIN-CONTAINING PROTEIN 1"/>
    <property type="match status" value="1"/>
</dbReference>
<keyword evidence="3" id="KW-1185">Reference proteome</keyword>
<evidence type="ECO:0000256" key="1">
    <source>
        <dbReference type="SAM" id="MobiDB-lite"/>
    </source>
</evidence>
<dbReference type="AlphaFoldDB" id="A0AAW1RD60"/>
<feature type="compositionally biased region" description="Basic and acidic residues" evidence="1">
    <location>
        <begin position="44"/>
        <end position="57"/>
    </location>
</feature>
<dbReference type="PANTHER" id="PTHR22997:SF0">
    <property type="entry name" value="PIH1 DOMAIN-CONTAINING PROTEIN 1"/>
    <property type="match status" value="1"/>
</dbReference>
<feature type="region of interest" description="Disordered" evidence="1">
    <location>
        <begin position="44"/>
        <end position="88"/>
    </location>
</feature>